<keyword evidence="2" id="KW-1185">Reference proteome</keyword>
<dbReference type="AlphaFoldDB" id="A0A6A5KSG0"/>
<gene>
    <name evidence="1" type="ORF">BDW02DRAFT_564127</name>
</gene>
<organism evidence="1 2">
    <name type="scientific">Decorospora gaudefroyi</name>
    <dbReference type="NCBI Taxonomy" id="184978"/>
    <lineage>
        <taxon>Eukaryota</taxon>
        <taxon>Fungi</taxon>
        <taxon>Dikarya</taxon>
        <taxon>Ascomycota</taxon>
        <taxon>Pezizomycotina</taxon>
        <taxon>Dothideomycetes</taxon>
        <taxon>Pleosporomycetidae</taxon>
        <taxon>Pleosporales</taxon>
        <taxon>Pleosporineae</taxon>
        <taxon>Pleosporaceae</taxon>
        <taxon>Decorospora</taxon>
    </lineage>
</organism>
<accession>A0A6A5KSG0</accession>
<evidence type="ECO:0000313" key="2">
    <source>
        <dbReference type="Proteomes" id="UP000800040"/>
    </source>
</evidence>
<proteinExistence type="predicted"/>
<dbReference type="EMBL" id="ML975246">
    <property type="protein sequence ID" value="KAF1839142.1"/>
    <property type="molecule type" value="Genomic_DNA"/>
</dbReference>
<protein>
    <submittedName>
        <fullName evidence="1">Uncharacterized protein</fullName>
    </submittedName>
</protein>
<dbReference type="Proteomes" id="UP000800040">
    <property type="component" value="Unassembled WGS sequence"/>
</dbReference>
<name>A0A6A5KSG0_9PLEO</name>
<reference evidence="1" key="1">
    <citation type="submission" date="2020-01" db="EMBL/GenBank/DDBJ databases">
        <authorList>
            <consortium name="DOE Joint Genome Institute"/>
            <person name="Haridas S."/>
            <person name="Albert R."/>
            <person name="Binder M."/>
            <person name="Bloem J."/>
            <person name="Labutti K."/>
            <person name="Salamov A."/>
            <person name="Andreopoulos B."/>
            <person name="Baker S.E."/>
            <person name="Barry K."/>
            <person name="Bills G."/>
            <person name="Bluhm B.H."/>
            <person name="Cannon C."/>
            <person name="Castanera R."/>
            <person name="Culley D.E."/>
            <person name="Daum C."/>
            <person name="Ezra D."/>
            <person name="Gonzalez J.B."/>
            <person name="Henrissat B."/>
            <person name="Kuo A."/>
            <person name="Liang C."/>
            <person name="Lipzen A."/>
            <person name="Lutzoni F."/>
            <person name="Magnuson J."/>
            <person name="Mondo S."/>
            <person name="Nolan M."/>
            <person name="Ohm R."/>
            <person name="Pangilinan J."/>
            <person name="Park H.-J."/>
            <person name="Ramirez L."/>
            <person name="Alfaro M."/>
            <person name="Sun H."/>
            <person name="Tritt A."/>
            <person name="Yoshinaga Y."/>
            <person name="Zwiers L.-H."/>
            <person name="Turgeon B.G."/>
            <person name="Goodwin S.B."/>
            <person name="Spatafora J.W."/>
            <person name="Crous P.W."/>
            <person name="Grigoriev I.V."/>
        </authorList>
    </citation>
    <scope>NUCLEOTIDE SEQUENCE</scope>
    <source>
        <strain evidence="1">P77</strain>
    </source>
</reference>
<sequence length="54" mass="5847">MQRSHLVGQERCAGTHCSTFSTILVETFQEDCACVCVDGVLRTAIDAFARAVQA</sequence>
<evidence type="ECO:0000313" key="1">
    <source>
        <dbReference type="EMBL" id="KAF1839142.1"/>
    </source>
</evidence>